<proteinExistence type="predicted"/>
<dbReference type="Proteomes" id="UP001597402">
    <property type="component" value="Unassembled WGS sequence"/>
</dbReference>
<gene>
    <name evidence="3" type="ORF">ACFSHS_15190</name>
</gene>
<evidence type="ECO:0000256" key="1">
    <source>
        <dbReference type="SAM" id="MobiDB-lite"/>
    </source>
</evidence>
<evidence type="ECO:0000259" key="2">
    <source>
        <dbReference type="Pfam" id="PF00990"/>
    </source>
</evidence>
<keyword evidence="3" id="KW-0808">Transferase</keyword>
<dbReference type="InterPro" id="IPR000160">
    <property type="entry name" value="GGDEF_dom"/>
</dbReference>
<feature type="compositionally biased region" description="Low complexity" evidence="1">
    <location>
        <begin position="44"/>
        <end position="59"/>
    </location>
</feature>
<accession>A0ABW4XE48</accession>
<dbReference type="SUPFAM" id="SSF55073">
    <property type="entry name" value="Nucleotide cyclase"/>
    <property type="match status" value="1"/>
</dbReference>
<evidence type="ECO:0000313" key="4">
    <source>
        <dbReference type="Proteomes" id="UP001597402"/>
    </source>
</evidence>
<dbReference type="RefSeq" id="WP_376877754.1">
    <property type="nucleotide sequence ID" value="NZ_JBHUHP010000015.1"/>
</dbReference>
<dbReference type="InterPro" id="IPR043128">
    <property type="entry name" value="Rev_trsase/Diguanyl_cyclase"/>
</dbReference>
<feature type="region of interest" description="Disordered" evidence="1">
    <location>
        <begin position="144"/>
        <end position="171"/>
    </location>
</feature>
<dbReference type="Pfam" id="PF00990">
    <property type="entry name" value="GGDEF"/>
    <property type="match status" value="1"/>
</dbReference>
<dbReference type="InterPro" id="IPR029787">
    <property type="entry name" value="Nucleotide_cyclase"/>
</dbReference>
<feature type="compositionally biased region" description="Low complexity" evidence="1">
    <location>
        <begin position="1"/>
        <end position="12"/>
    </location>
</feature>
<dbReference type="PANTHER" id="PTHR44757:SF2">
    <property type="entry name" value="BIOFILM ARCHITECTURE MAINTENANCE PROTEIN MBAA"/>
    <property type="match status" value="1"/>
</dbReference>
<organism evidence="3 4">
    <name type="scientific">Blastococcus deserti</name>
    <dbReference type="NCBI Taxonomy" id="2259033"/>
    <lineage>
        <taxon>Bacteria</taxon>
        <taxon>Bacillati</taxon>
        <taxon>Actinomycetota</taxon>
        <taxon>Actinomycetes</taxon>
        <taxon>Geodermatophilales</taxon>
        <taxon>Geodermatophilaceae</taxon>
        <taxon>Blastococcus</taxon>
    </lineage>
</organism>
<feature type="region of interest" description="Disordered" evidence="1">
    <location>
        <begin position="1"/>
        <end position="81"/>
    </location>
</feature>
<name>A0ABW4XE48_9ACTN</name>
<feature type="compositionally biased region" description="Basic residues" evidence="1">
    <location>
        <begin position="159"/>
        <end position="171"/>
    </location>
</feature>
<dbReference type="EC" id="2.7.7.65" evidence="3"/>
<dbReference type="EMBL" id="JBHUHP010000015">
    <property type="protein sequence ID" value="MFD2092920.1"/>
    <property type="molecule type" value="Genomic_DNA"/>
</dbReference>
<dbReference type="InterPro" id="IPR052155">
    <property type="entry name" value="Biofilm_reg_signaling"/>
</dbReference>
<dbReference type="Gene3D" id="3.30.70.270">
    <property type="match status" value="1"/>
</dbReference>
<evidence type="ECO:0000313" key="3">
    <source>
        <dbReference type="EMBL" id="MFD2092920.1"/>
    </source>
</evidence>
<sequence>MTPSPEGRGPWPAARPPPLPRGEGDARVTELVGGGAPGAPIELRSSAGTATSSGRGPASPSTGTGTAPARRSSCSWSVSAGKRAQTELVRLAYHHPLTGPPNRAYLLDVLDQAIARARRTRTPMAALLPDVDRFEVVNDSLVTTPGTSCSVRAPPGGHGRARRGPGGPVRR</sequence>
<protein>
    <submittedName>
        <fullName evidence="3">Diguanylate cyclase domain-containing protein</fullName>
        <ecNumber evidence="3">2.7.7.65</ecNumber>
    </submittedName>
</protein>
<comment type="caution">
    <text evidence="3">The sequence shown here is derived from an EMBL/GenBank/DDBJ whole genome shotgun (WGS) entry which is preliminary data.</text>
</comment>
<feature type="domain" description="GGDEF" evidence="2">
    <location>
        <begin position="92"/>
        <end position="141"/>
    </location>
</feature>
<keyword evidence="4" id="KW-1185">Reference proteome</keyword>
<dbReference type="GO" id="GO:0052621">
    <property type="term" value="F:diguanylate cyclase activity"/>
    <property type="evidence" value="ECO:0007669"/>
    <property type="project" value="UniProtKB-EC"/>
</dbReference>
<keyword evidence="3" id="KW-0548">Nucleotidyltransferase</keyword>
<dbReference type="PANTHER" id="PTHR44757">
    <property type="entry name" value="DIGUANYLATE CYCLASE DGCP"/>
    <property type="match status" value="1"/>
</dbReference>
<reference evidence="4" key="1">
    <citation type="journal article" date="2019" name="Int. J. Syst. Evol. Microbiol.">
        <title>The Global Catalogue of Microorganisms (GCM) 10K type strain sequencing project: providing services to taxonomists for standard genome sequencing and annotation.</title>
        <authorList>
            <consortium name="The Broad Institute Genomics Platform"/>
            <consortium name="The Broad Institute Genome Sequencing Center for Infectious Disease"/>
            <person name="Wu L."/>
            <person name="Ma J."/>
        </authorList>
    </citation>
    <scope>NUCLEOTIDE SEQUENCE [LARGE SCALE GENOMIC DNA]</scope>
    <source>
        <strain evidence="4">JCM 3338</strain>
    </source>
</reference>